<feature type="compositionally biased region" description="Polar residues" evidence="1">
    <location>
        <begin position="996"/>
        <end position="1006"/>
    </location>
</feature>
<feature type="region of interest" description="Disordered" evidence="1">
    <location>
        <begin position="571"/>
        <end position="603"/>
    </location>
</feature>
<feature type="compositionally biased region" description="Polar residues" evidence="1">
    <location>
        <begin position="972"/>
        <end position="982"/>
    </location>
</feature>
<sequence length="1782" mass="193898">MPGNEFGDRVHNFFAQDNSSQGQSHVLGGNWSVPNNNFWVGSPKQIDVLNSSSSNYTSQTSADIDRGQASYPVDATHGLNFSQSNLRPDFSKSQSLDEQPYSNGFYGNQFYQTRQNEANFQAMDTDSDHRHIITSRGLSFHELQQGSCPEHQEKASDGLQTSVPPVSFDLFGGQQQMNHQQASMLQAFQRQQSGVNDMQQLQQQLMIRKMQELQRQQQLRQLHLRSQNLINQAPSFIKHASGSQSSTLVNGTPNSEALQYPWMSETGTNWLSRASSAMQGSSSGHVFPPNMGQTQRLVDLVPQQVDQSLYGVPVSSSRGLAVNQYSQMGTEKSSMPQVSTSGNSFHSNHHNLLPDQISAQEGTSISTEKFQSENMSGHASSRFLDTGIMDVGAPQQADSIQKNAPQPDFLGRRGLGTRLETSHERPTRHVTSSEVSLDPTEEKILYGSDDNIWAAFGKSPNLSGGNLFDNGGLLNGSSSIQNGSWSALMQSAVGETSSSDIGPQEEWSGLNFHNTDGSSANQHRSMHSDNVKQASLPNDNMHILSGLSSGSFSPSADTNKLHVMGLNQPGHKLQNEPGQKGPTVTSQRFGQSLEESSKWSNRSPLQISVTEGNQMYGNAKTNSTTWAPGQSGPGEQPNGQNAPAAALSVRDRVFNSHEADKLSQNSQNNQLKVMQGDMVQGNSLWKSSSVSSSALEFGPVHSTVGNRQANKGVLSLNDSAASVANSYHMGNGDEASAFIQNNLINQWKNVYPSAQFQGGERLGRINQVNEHNQGLDSFNSCGKDEVTRHDIENCATRENSTDSHRSNLSQHASGVFRESGLSDVSDSKSLPSGKQKSHNQLARKVSVPRKFQYHPMGNLDENVEPTDGLKQPTQVQAMDLQHTHFGQSKLFGQVPRNSAVKEKGELQDDNNAPEEEPSRGSFSGHARNASVPSGRPFDSYTPNKASSPSQNMLELLHKVDQSRTNGSVLHLSSSEWNVSSQPPEAEKNDGSAGRLQRTQSSVSQGFRLQLGPPSQRLQTPDLSSSSQNAQDIINPMRASHAGAEMGDKGLLMGPTFPARSLPSPNEETQGEFKNDRNAVQGRRGNGNSLYKMPGNHDPAFITGSPYSRIQLQNNRITGLNGKMDMNQHTDSSFTGNTSRSGQRGSAETVLLNASDNTETDNLALSGVVTQQSGPNDVQERGPASTPSTRDQLESSQQFGTPGVSRQGASGQVLHSMWTNVPTQHTSAALYQKAPSVFSEFPQPNIVESSSQGLDVSKGGYSVSSVNVESAQKMEESLRQASSIRYHLDDSPASSASTQKDIEAFGRTLKPNNLSNKKYALLNQMRTLKDVGTDPSIRVSKRTKGPDNVLDSHQVNLMAGKQNEHNIGDTLGSNTVFPSEDSKTVSASTPSDILQRNTSLHGNVAAQDVVALGLRGSENNPSTDCTTSVRVDHHQAGPQMAPSWFNQYGTLKNGQMVPIYSAHEVTSLGLGEPPFTLVKSSSMLDAPNPEGKRTAAPIDAFQVGGPVLSSTPTLVANHLSSPQSLQLNMTDPNPVLLRPKKRKSATSELDPWYKEISDGSQYLLTLSVAETDWNKAANRLTEKVEHDVELIEDGPLELRSRRRLILTTQLMQQLFQPPPATILNTDACSNYESVTFTLSRVVLGDACRIASCSSDLGLPRDDVKLHPAERKLNGNPCFAKAVEEFLGKARKLESDFVRLENGASILDLRVECQDLEKFSVINRFAKFHGRGQTDSSEAASSDAVSTTQRPCAQRYVIALPMPRSLPDRKDGHDIVSSYWMEAV</sequence>
<reference evidence="2" key="2">
    <citation type="journal article" date="2024" name="Plant">
        <title>Genomic evolution and insights into agronomic trait innovations of Sesamum species.</title>
        <authorList>
            <person name="Miao H."/>
            <person name="Wang L."/>
            <person name="Qu L."/>
            <person name="Liu H."/>
            <person name="Sun Y."/>
            <person name="Le M."/>
            <person name="Wang Q."/>
            <person name="Wei S."/>
            <person name="Zheng Y."/>
            <person name="Lin W."/>
            <person name="Duan Y."/>
            <person name="Cao H."/>
            <person name="Xiong S."/>
            <person name="Wang X."/>
            <person name="Wei L."/>
            <person name="Li C."/>
            <person name="Ma Q."/>
            <person name="Ju M."/>
            <person name="Zhao R."/>
            <person name="Li G."/>
            <person name="Mu C."/>
            <person name="Tian Q."/>
            <person name="Mei H."/>
            <person name="Zhang T."/>
            <person name="Gao T."/>
            <person name="Zhang H."/>
        </authorList>
    </citation>
    <scope>NUCLEOTIDE SEQUENCE</scope>
    <source>
        <strain evidence="2">G01</strain>
    </source>
</reference>
<feature type="compositionally biased region" description="Polar residues" evidence="1">
    <location>
        <begin position="1015"/>
        <end position="1028"/>
    </location>
</feature>
<evidence type="ECO:0000256" key="1">
    <source>
        <dbReference type="SAM" id="MobiDB-lite"/>
    </source>
</evidence>
<feature type="region of interest" description="Disordered" evidence="1">
    <location>
        <begin position="615"/>
        <end position="643"/>
    </location>
</feature>
<feature type="compositionally biased region" description="Polar residues" evidence="1">
    <location>
        <begin position="1126"/>
        <end position="1146"/>
    </location>
</feature>
<feature type="region of interest" description="Disordered" evidence="1">
    <location>
        <begin position="796"/>
        <end position="868"/>
    </location>
</feature>
<feature type="compositionally biased region" description="Polar residues" evidence="1">
    <location>
        <begin position="940"/>
        <end position="949"/>
    </location>
</feature>
<dbReference type="PANTHER" id="PTHR31267:SF2">
    <property type="entry name" value="EXPRESSED PROTEIN"/>
    <property type="match status" value="1"/>
</dbReference>
<organism evidence="2">
    <name type="scientific">Sesamum angustifolium</name>
    <dbReference type="NCBI Taxonomy" id="2727405"/>
    <lineage>
        <taxon>Eukaryota</taxon>
        <taxon>Viridiplantae</taxon>
        <taxon>Streptophyta</taxon>
        <taxon>Embryophyta</taxon>
        <taxon>Tracheophyta</taxon>
        <taxon>Spermatophyta</taxon>
        <taxon>Magnoliopsida</taxon>
        <taxon>eudicotyledons</taxon>
        <taxon>Gunneridae</taxon>
        <taxon>Pentapetalae</taxon>
        <taxon>asterids</taxon>
        <taxon>lamiids</taxon>
        <taxon>Lamiales</taxon>
        <taxon>Pedaliaceae</taxon>
        <taxon>Sesamum</taxon>
    </lineage>
</organism>
<feature type="region of interest" description="Disordered" evidence="1">
    <location>
        <begin position="901"/>
        <end position="949"/>
    </location>
</feature>
<name>A0AAW2QAA0_9LAMI</name>
<protein>
    <submittedName>
        <fullName evidence="2">Uncharacterized protein</fullName>
    </submittedName>
</protein>
<dbReference type="PANTHER" id="PTHR31267">
    <property type="entry name" value="DENTIN SIALOPHOSPHOPROTEIN-LIKE PROTEIN"/>
    <property type="match status" value="1"/>
</dbReference>
<feature type="compositionally biased region" description="Polar residues" evidence="1">
    <location>
        <begin position="615"/>
        <end position="628"/>
    </location>
</feature>
<feature type="region of interest" description="Disordered" evidence="1">
    <location>
        <begin position="397"/>
        <end position="437"/>
    </location>
</feature>
<reference evidence="2" key="1">
    <citation type="submission" date="2020-06" db="EMBL/GenBank/DDBJ databases">
        <authorList>
            <person name="Li T."/>
            <person name="Hu X."/>
            <person name="Zhang T."/>
            <person name="Song X."/>
            <person name="Zhang H."/>
            <person name="Dai N."/>
            <person name="Sheng W."/>
            <person name="Hou X."/>
            <person name="Wei L."/>
        </authorList>
    </citation>
    <scope>NUCLEOTIDE SEQUENCE</scope>
    <source>
        <strain evidence="2">G01</strain>
        <tissue evidence="2">Leaf</tissue>
    </source>
</reference>
<comment type="caution">
    <text evidence="2">The sequence shown here is derived from an EMBL/GenBank/DDBJ whole genome shotgun (WGS) entry which is preliminary data.</text>
</comment>
<evidence type="ECO:0000313" key="2">
    <source>
        <dbReference type="EMBL" id="KAL0364722.1"/>
    </source>
</evidence>
<feature type="region of interest" description="Disordered" evidence="1">
    <location>
        <begin position="972"/>
        <end position="1028"/>
    </location>
</feature>
<accession>A0AAW2QAA0</accession>
<dbReference type="EMBL" id="JACGWK010000003">
    <property type="protein sequence ID" value="KAL0364722.1"/>
    <property type="molecule type" value="Genomic_DNA"/>
</dbReference>
<feature type="compositionally biased region" description="Polar residues" evidence="1">
    <location>
        <begin position="582"/>
        <end position="603"/>
    </location>
</feature>
<feature type="compositionally biased region" description="Polar residues" evidence="1">
    <location>
        <begin position="822"/>
        <end position="840"/>
    </location>
</feature>
<feature type="compositionally biased region" description="Polar residues" evidence="1">
    <location>
        <begin position="1184"/>
        <end position="1199"/>
    </location>
</feature>
<feature type="region of interest" description="Disordered" evidence="1">
    <location>
        <begin position="1167"/>
        <end position="1209"/>
    </location>
</feature>
<proteinExistence type="predicted"/>
<gene>
    <name evidence="2" type="ORF">Sangu_0569800</name>
</gene>
<feature type="region of interest" description="Disordered" evidence="1">
    <location>
        <begin position="1061"/>
        <end position="1093"/>
    </location>
</feature>
<feature type="region of interest" description="Disordered" evidence="1">
    <location>
        <begin position="1119"/>
        <end position="1146"/>
    </location>
</feature>